<dbReference type="EMBL" id="JANIIK010000112">
    <property type="protein sequence ID" value="KAJ3593293.1"/>
    <property type="molecule type" value="Genomic_DNA"/>
</dbReference>
<reference evidence="2" key="1">
    <citation type="submission" date="2022-07" db="EMBL/GenBank/DDBJ databases">
        <title>Chromosome-level genome of Muraenolepis orangiensis.</title>
        <authorList>
            <person name="Kim J."/>
        </authorList>
    </citation>
    <scope>NUCLEOTIDE SEQUENCE</scope>
    <source>
        <strain evidence="2">KU_S4_2022</strain>
        <tissue evidence="2">Muscle</tissue>
    </source>
</reference>
<dbReference type="Proteomes" id="UP001148018">
    <property type="component" value="Unassembled WGS sequence"/>
</dbReference>
<protein>
    <submittedName>
        <fullName evidence="2">Uncharacterized protein</fullName>
    </submittedName>
</protein>
<evidence type="ECO:0000313" key="2">
    <source>
        <dbReference type="EMBL" id="KAJ3593293.1"/>
    </source>
</evidence>
<name>A0A9Q0ID37_9TELE</name>
<proteinExistence type="predicted"/>
<evidence type="ECO:0000256" key="1">
    <source>
        <dbReference type="SAM" id="MobiDB-lite"/>
    </source>
</evidence>
<dbReference type="AlphaFoldDB" id="A0A9Q0ID37"/>
<organism evidence="2 3">
    <name type="scientific">Muraenolepis orangiensis</name>
    <name type="common">Patagonian moray cod</name>
    <dbReference type="NCBI Taxonomy" id="630683"/>
    <lineage>
        <taxon>Eukaryota</taxon>
        <taxon>Metazoa</taxon>
        <taxon>Chordata</taxon>
        <taxon>Craniata</taxon>
        <taxon>Vertebrata</taxon>
        <taxon>Euteleostomi</taxon>
        <taxon>Actinopterygii</taxon>
        <taxon>Neopterygii</taxon>
        <taxon>Teleostei</taxon>
        <taxon>Neoteleostei</taxon>
        <taxon>Acanthomorphata</taxon>
        <taxon>Zeiogadaria</taxon>
        <taxon>Gadariae</taxon>
        <taxon>Gadiformes</taxon>
        <taxon>Muraenolepidoidei</taxon>
        <taxon>Muraenolepididae</taxon>
        <taxon>Muraenolepis</taxon>
    </lineage>
</organism>
<feature type="compositionally biased region" description="Basic residues" evidence="1">
    <location>
        <begin position="21"/>
        <end position="30"/>
    </location>
</feature>
<feature type="region of interest" description="Disordered" evidence="1">
    <location>
        <begin position="1"/>
        <end position="46"/>
    </location>
</feature>
<accession>A0A9Q0ID37</accession>
<gene>
    <name evidence="2" type="ORF">NHX12_005628</name>
</gene>
<sequence length="137" mass="14444">MPGRWERTRQAGPPAGGSGSRSRKRGKPRPACHQGPRPSGAPAIRGPGTSALFYKEIFRGLLAGRRGARAWWMKVGSGEGVVDEGMVDEGMVDEGVVDEGVVDEGMVDEGMVDEGVVDEGVVDEGVVDEGVVRRRGG</sequence>
<comment type="caution">
    <text evidence="2">The sequence shown here is derived from an EMBL/GenBank/DDBJ whole genome shotgun (WGS) entry which is preliminary data.</text>
</comment>
<keyword evidence="3" id="KW-1185">Reference proteome</keyword>
<evidence type="ECO:0000313" key="3">
    <source>
        <dbReference type="Proteomes" id="UP001148018"/>
    </source>
</evidence>